<dbReference type="OrthoDB" id="5963614at2759"/>
<proteinExistence type="inferred from homology"/>
<organism evidence="5 7">
    <name type="scientific">Didymodactylos carnosus</name>
    <dbReference type="NCBI Taxonomy" id="1234261"/>
    <lineage>
        <taxon>Eukaryota</taxon>
        <taxon>Metazoa</taxon>
        <taxon>Spiralia</taxon>
        <taxon>Gnathifera</taxon>
        <taxon>Rotifera</taxon>
        <taxon>Eurotatoria</taxon>
        <taxon>Bdelloidea</taxon>
        <taxon>Philodinida</taxon>
        <taxon>Philodinidae</taxon>
        <taxon>Didymodactylos</taxon>
    </lineage>
</organism>
<dbReference type="PANTHER" id="PTHR16435">
    <property type="entry name" value="SPERMATOGENESIS-ASSOCIATED PROTEIN 6 SPATA6"/>
    <property type="match status" value="1"/>
</dbReference>
<dbReference type="PANTHER" id="PTHR16435:SF6">
    <property type="entry name" value="IP09370P"/>
    <property type="match status" value="1"/>
</dbReference>
<protein>
    <recommendedName>
        <fullName evidence="4">Spermatogenesis-associated protein 6 N-terminal domain-containing protein</fullName>
    </recommendedName>
</protein>
<feature type="region of interest" description="Disordered" evidence="3">
    <location>
        <begin position="248"/>
        <end position="342"/>
    </location>
</feature>
<dbReference type="GO" id="GO:0032027">
    <property type="term" value="F:myosin light chain binding"/>
    <property type="evidence" value="ECO:0007669"/>
    <property type="project" value="InterPro"/>
</dbReference>
<accession>A0A813TYN0</accession>
<evidence type="ECO:0000256" key="1">
    <source>
        <dbReference type="ARBA" id="ARBA00006215"/>
    </source>
</evidence>
<evidence type="ECO:0000256" key="2">
    <source>
        <dbReference type="ARBA" id="ARBA00022553"/>
    </source>
</evidence>
<dbReference type="Proteomes" id="UP000663829">
    <property type="component" value="Unassembled WGS sequence"/>
</dbReference>
<dbReference type="GO" id="GO:0120212">
    <property type="term" value="C:sperm head-tail coupling apparatus"/>
    <property type="evidence" value="ECO:0007669"/>
    <property type="project" value="InterPro"/>
</dbReference>
<feature type="domain" description="Spermatogenesis-associated protein 6 N-terminal" evidence="4">
    <location>
        <begin position="40"/>
        <end position="111"/>
    </location>
</feature>
<dbReference type="Pfam" id="PF14909">
    <property type="entry name" value="SPATA6"/>
    <property type="match status" value="1"/>
</dbReference>
<evidence type="ECO:0000256" key="3">
    <source>
        <dbReference type="SAM" id="MobiDB-lite"/>
    </source>
</evidence>
<name>A0A813TYN0_9BILA</name>
<evidence type="ECO:0000313" key="7">
    <source>
        <dbReference type="Proteomes" id="UP000663829"/>
    </source>
</evidence>
<comment type="caution">
    <text evidence="5">The sequence shown here is derived from an EMBL/GenBank/DDBJ whole genome shotgun (WGS) entry which is preliminary data.</text>
</comment>
<keyword evidence="2" id="KW-0597">Phosphoprotein</keyword>
<sequence length="432" mass="49626">MAGSRTFKCSVELTAHTIGAPGTRLSTKGDIYVNICLLGEHILIELVQISVNSSYDTVVLASFETSAKEFLYPNSYARPQYHGLKRYVLLSRTIDFPGISPSFEFCTTTSITEITGIEQNTLKSNNTFTKRSKSPNFAQSANFNRSRPLSTSKRFMNSSVTDPTISSAVKNDYGNREIQEKLNELAIQGEVKHIVPLDKTNGRPPFVVRHVENRLIGRQPKSHIVLNDGLVVNDFTYAQSRPESALSYSYNENNERRSRSVSPVTGRHVSFSRHTSFPVRSRSSSYSRPKTSQSLDFDDRRLSHSRTRHSRQQQKRSRSRSSSPIKQHYNDNDNTTLYNSTNYRSNDFDHDYYNDGSYSRSISPTLLKSSFRNRYGYSPATDLSDRVISTLRRNLDSYSSQPRHRYYSAYRYHNNHMDDDELIERSRRLTQY</sequence>
<dbReference type="InterPro" id="IPR032732">
    <property type="entry name" value="SPATA6_N"/>
</dbReference>
<feature type="compositionally biased region" description="Basic residues" evidence="3">
    <location>
        <begin position="303"/>
        <end position="319"/>
    </location>
</feature>
<dbReference type="EMBL" id="CAJOBC010000571">
    <property type="protein sequence ID" value="CAF3602083.1"/>
    <property type="molecule type" value="Genomic_DNA"/>
</dbReference>
<keyword evidence="7" id="KW-1185">Reference proteome</keyword>
<dbReference type="EMBL" id="CAJNOQ010000571">
    <property type="protein sequence ID" value="CAF0815998.1"/>
    <property type="molecule type" value="Genomic_DNA"/>
</dbReference>
<feature type="compositionally biased region" description="Low complexity" evidence="3">
    <location>
        <begin position="276"/>
        <end position="294"/>
    </location>
</feature>
<dbReference type="InterPro" id="IPR042769">
    <property type="entry name" value="SPATA6_fam"/>
</dbReference>
<dbReference type="Proteomes" id="UP000681722">
    <property type="component" value="Unassembled WGS sequence"/>
</dbReference>
<feature type="compositionally biased region" description="Polar residues" evidence="3">
    <location>
        <begin position="332"/>
        <end position="342"/>
    </location>
</feature>
<dbReference type="GO" id="GO:0007283">
    <property type="term" value="P:spermatogenesis"/>
    <property type="evidence" value="ECO:0007669"/>
    <property type="project" value="InterPro"/>
</dbReference>
<evidence type="ECO:0000259" key="4">
    <source>
        <dbReference type="Pfam" id="PF14909"/>
    </source>
</evidence>
<evidence type="ECO:0000313" key="6">
    <source>
        <dbReference type="EMBL" id="CAF3602083.1"/>
    </source>
</evidence>
<evidence type="ECO:0000313" key="5">
    <source>
        <dbReference type="EMBL" id="CAF0815998.1"/>
    </source>
</evidence>
<gene>
    <name evidence="5" type="ORF">GPM918_LOCUS4289</name>
    <name evidence="6" type="ORF">SRO942_LOCUS4290</name>
</gene>
<dbReference type="AlphaFoldDB" id="A0A813TYN0"/>
<comment type="similarity">
    <text evidence="1">Belongs to the SPATA6 family.</text>
</comment>
<reference evidence="5" key="1">
    <citation type="submission" date="2021-02" db="EMBL/GenBank/DDBJ databases">
        <authorList>
            <person name="Nowell W R."/>
        </authorList>
    </citation>
    <scope>NUCLEOTIDE SEQUENCE</scope>
</reference>